<dbReference type="Proteomes" id="UP001642484">
    <property type="component" value="Unassembled WGS sequence"/>
</dbReference>
<keyword evidence="9" id="KW-1185">Reference proteome</keyword>
<feature type="region of interest" description="Disordered" evidence="5">
    <location>
        <begin position="474"/>
        <end position="518"/>
    </location>
</feature>
<name>A0ABP0P0S0_9DINO</name>
<feature type="transmembrane region" description="Helical" evidence="6">
    <location>
        <begin position="1476"/>
        <end position="1499"/>
    </location>
</feature>
<dbReference type="InterPro" id="IPR018247">
    <property type="entry name" value="EF_Hand_1_Ca_BS"/>
</dbReference>
<dbReference type="InterPro" id="IPR002885">
    <property type="entry name" value="PPR_rpt"/>
</dbReference>
<reference evidence="8 9" key="1">
    <citation type="submission" date="2024-02" db="EMBL/GenBank/DDBJ databases">
        <authorList>
            <person name="Chen Y."/>
            <person name="Shah S."/>
            <person name="Dougan E. K."/>
            <person name="Thang M."/>
            <person name="Chan C."/>
        </authorList>
    </citation>
    <scope>NUCLEOTIDE SEQUENCE [LARGE SCALE GENOMIC DNA]</scope>
</reference>
<dbReference type="Gene3D" id="1.10.238.10">
    <property type="entry name" value="EF-hand"/>
    <property type="match status" value="2"/>
</dbReference>
<evidence type="ECO:0000256" key="1">
    <source>
        <dbReference type="ARBA" id="ARBA00005727"/>
    </source>
</evidence>
<dbReference type="SUPFAM" id="SSF57184">
    <property type="entry name" value="Growth factor receptor domain"/>
    <property type="match status" value="1"/>
</dbReference>
<dbReference type="Pfam" id="PF22592">
    <property type="entry name" value="FCaBP_EF-hand"/>
    <property type="match status" value="1"/>
</dbReference>
<keyword evidence="6" id="KW-0472">Membrane</keyword>
<proteinExistence type="inferred from homology"/>
<protein>
    <recommendedName>
        <fullName evidence="7">EF-hand domain-containing protein</fullName>
    </recommendedName>
</protein>
<gene>
    <name evidence="8" type="ORF">CCMP2556_LOCUS33732</name>
</gene>
<dbReference type="InterPro" id="IPR002048">
    <property type="entry name" value="EF_hand_dom"/>
</dbReference>
<feature type="repeat" description="PPR" evidence="4">
    <location>
        <begin position="974"/>
        <end position="1008"/>
    </location>
</feature>
<dbReference type="InterPro" id="IPR050667">
    <property type="entry name" value="PPR-containing_protein"/>
</dbReference>
<feature type="repeat" description="PPR" evidence="4">
    <location>
        <begin position="939"/>
        <end position="973"/>
    </location>
</feature>
<dbReference type="PANTHER" id="PTHR47939:SF13">
    <property type="entry name" value="OS03G0201400 PROTEIN"/>
    <property type="match status" value="1"/>
</dbReference>
<sequence>MEPDEAMKAVMEAEDDLEEVLGDEEDAEAGWEGGEGEEMCRPRDEEDEALQLDHLLDEGKFHVGVSWVHLAGLKGKREQYNGMKCLITSFGVRNPALVKVRGVEKNEDGKYIALWVKRIHCRNTVHKDTGAWKATPNPESTGATGAARWVALGRPEVDAMQGKLKFQKTPEEEAQREELFKLIDVNHNGMLSLAEIDKALPDVMGCVALFNAKPAIIRAFLAATERPPHRNDEAAFREHARAYVKPGEQFRRLIQYLHEFFEMYLIFQDMVDADEDRRIDCKEFANFIASGKAEKVGIKVTPEMMEDRCGSTLMPGYSLFNEIDEDQGGCILFKEFSDYCIRKGLRNPDRDPMESDTGKLRDMFHSAKDMDDAISIGRFVEILKKVGIKDGEIDAMIKATDKNHNYKIDVDEFIDWLMADGHHAALKRAERSGTESSGRANDGPPACKNGCGFKAAPGVTRSGKPLDTCCRGCATSGEHDQRPTGPNGPGRLRRAPPRRPCEAQVTSAKGPRFRTRHGDVKETRWETCVLLRYTKTGGFTEVAGALNEVAQRGEVVTAKRLFQEIVASHKPTGSVLHMLANTVLKAYAKAGDPIGALDWVQVMRDMNCSFNTRSTGKLLDAAALGERLDLAERFLAALLPAARGGPSLGLPVDQETHRTLALALCRASSTDAYRCLLWSQRWAAVEGSDARCQGAVVYAWELVGEGSSVTLQVERSQGEERELEMDLASYNALADACAKRGDLEGVHGWIEKIQASGLALNEVSFNIVMDAYGQQGRLLQASRWFGKMLEHGIPPNVFSYGTMISACARKGYADEAEEWLLEMWRVALHPLEVTYNALLNAYAKAPNSQRCAAWLSCMQENLVTPSVISYATVIDSFAQTGDATGAVEWFERLSAQHPEAAKTAAHANNAVLAAFARKGDSGGATKWLQEMISRSCLPSVVSYNTLIKSYAKSSSPQEALECLEDMQSAQLEPNLISYNTVIAAYAHAGDPDHVAEVLERMTEAQLEPSVITWTSMINACGKCQPPRGRAAQQVFRKMLESGVKPNKVTLQALGRAIGSLACRRLGVKKKQNTNGWARLPEAAGLAARLGDPQRWPLASQRGETLARAVAARNLTLLGSLRQHDSRLKLDQPKHQDLVRIWWLKKGAELYLTGTSNFQHLGSLARDGSARLLPAGAFVALNVSIASMKRPGGLKLYQKGESTLPPCTTLRLIGVGSDAQQRRCEPCGAGRSFFQLGEHEGGCFLSCPVGHFDPRTEEANTCSPCLAGSFRSEAIPSHRCEPCAPGHFSHAASAACRPCAAGSAAASSGAQSCVPCEPGFYAPEGARACEACPPGHFSLFGASRCESCPAGTTNSTGGVCKECPPGFFNNNHRCEECPRGRYQPLAGQTRCFEDGLGMTSAEPGLARPSNAKSFFVLRHLNASADRASPVLIERCTANPEVCLEEETCAEGHGGRQCFACLPGFVSSGTCSRCPSRLYGIVLAVLYFVGYVLVIHLLMILADLTNMKDCHVMLLKILLNHCIAMTVLGSQVWRLVTEAGLFRRGDSTLKWLMEIVVATDGAPQGEASWFSLSCLMQPPRASFTWTERLATAKHHEWEDMEAERDALASYQYLNEVLVVITWNALPFLVILVSTLLCCILLDRFMRSRIAIWPKALDFYAKVSVFGGSVVQFWDEESRVFYIQLARKRLLGLFWPLQYANSFTRTWPMLNYRSFLKDHAPARKAVLHLMYFAVARRNLQVLACETLGEVDPSMVLRKQGAVACRLSDPLLAASLTLAALWAVVYPIVTLCRSHRSLASEEARRSWAIQLNGYSIWWWEAVVYLRKLGFLLLELLPGSRTRVLVFSVCCLLALYAQEPTGPSMIAKGIC</sequence>
<evidence type="ECO:0000313" key="8">
    <source>
        <dbReference type="EMBL" id="CAK9068659.1"/>
    </source>
</evidence>
<dbReference type="InterPro" id="IPR009030">
    <property type="entry name" value="Growth_fac_rcpt_cys_sf"/>
</dbReference>
<feature type="repeat" description="PPR" evidence="4">
    <location>
        <begin position="761"/>
        <end position="795"/>
    </location>
</feature>
<feature type="domain" description="EF-hand" evidence="7">
    <location>
        <begin position="171"/>
        <end position="206"/>
    </location>
</feature>
<evidence type="ECO:0000256" key="5">
    <source>
        <dbReference type="SAM" id="MobiDB-lite"/>
    </source>
</evidence>
<dbReference type="PROSITE" id="PS50222">
    <property type="entry name" value="EF_HAND_2"/>
    <property type="match status" value="2"/>
</dbReference>
<dbReference type="InterPro" id="IPR011990">
    <property type="entry name" value="TPR-like_helical_dom_sf"/>
</dbReference>
<dbReference type="SMART" id="SM00054">
    <property type="entry name" value="EFh"/>
    <property type="match status" value="3"/>
</dbReference>
<dbReference type="InterPro" id="IPR054322">
    <property type="entry name" value="FCABP_EF-hand"/>
</dbReference>
<dbReference type="PROSITE" id="PS51375">
    <property type="entry name" value="PPR"/>
    <property type="match status" value="6"/>
</dbReference>
<feature type="repeat" description="PPR" evidence="4">
    <location>
        <begin position="1009"/>
        <end position="1045"/>
    </location>
</feature>
<feature type="repeat" description="PPR" evidence="4">
    <location>
        <begin position="796"/>
        <end position="830"/>
    </location>
</feature>
<keyword evidence="6" id="KW-1133">Transmembrane helix</keyword>
<evidence type="ECO:0000256" key="3">
    <source>
        <dbReference type="ARBA" id="ARBA00022837"/>
    </source>
</evidence>
<dbReference type="CDD" id="cd00051">
    <property type="entry name" value="EFh"/>
    <property type="match status" value="1"/>
</dbReference>
<dbReference type="Pfam" id="PF13041">
    <property type="entry name" value="PPR_2"/>
    <property type="match status" value="2"/>
</dbReference>
<accession>A0ABP0P0S0</accession>
<dbReference type="Pfam" id="PF13812">
    <property type="entry name" value="PPR_3"/>
    <property type="match status" value="2"/>
</dbReference>
<dbReference type="InterPro" id="IPR011992">
    <property type="entry name" value="EF-hand-dom_pair"/>
</dbReference>
<dbReference type="SUPFAM" id="SSF81901">
    <property type="entry name" value="HCP-like"/>
    <property type="match status" value="1"/>
</dbReference>
<dbReference type="Pfam" id="PF01535">
    <property type="entry name" value="PPR"/>
    <property type="match status" value="2"/>
</dbReference>
<evidence type="ECO:0000256" key="4">
    <source>
        <dbReference type="PROSITE-ProRule" id="PRU00708"/>
    </source>
</evidence>
<comment type="caution">
    <text evidence="8">The sequence shown here is derived from an EMBL/GenBank/DDBJ whole genome shotgun (WGS) entry which is preliminary data.</text>
</comment>
<dbReference type="Gene3D" id="2.10.50.10">
    <property type="entry name" value="Tumor Necrosis Factor Receptor, subunit A, domain 2"/>
    <property type="match status" value="2"/>
</dbReference>
<dbReference type="EMBL" id="CAXAMN010022361">
    <property type="protein sequence ID" value="CAK9068659.1"/>
    <property type="molecule type" value="Genomic_DNA"/>
</dbReference>
<dbReference type="InterPro" id="IPR011641">
    <property type="entry name" value="Tyr-kin_ephrin_A/B_rcpt-like"/>
</dbReference>
<keyword evidence="2" id="KW-0677">Repeat</keyword>
<dbReference type="SMART" id="SM01411">
    <property type="entry name" value="Ephrin_rec_like"/>
    <property type="match status" value="3"/>
</dbReference>
<keyword evidence="3" id="KW-0106">Calcium</keyword>
<feature type="domain" description="EF-hand" evidence="7">
    <location>
        <begin position="388"/>
        <end position="423"/>
    </location>
</feature>
<evidence type="ECO:0000313" key="9">
    <source>
        <dbReference type="Proteomes" id="UP001642484"/>
    </source>
</evidence>
<dbReference type="NCBIfam" id="TIGR00756">
    <property type="entry name" value="PPR"/>
    <property type="match status" value="5"/>
</dbReference>
<evidence type="ECO:0000256" key="6">
    <source>
        <dbReference type="SAM" id="Phobius"/>
    </source>
</evidence>
<feature type="repeat" description="PPR" evidence="4">
    <location>
        <begin position="726"/>
        <end position="760"/>
    </location>
</feature>
<feature type="transmembrane region" description="Helical" evidence="6">
    <location>
        <begin position="1511"/>
        <end position="1531"/>
    </location>
</feature>
<feature type="region of interest" description="Disordered" evidence="5">
    <location>
        <begin position="428"/>
        <end position="447"/>
    </location>
</feature>
<evidence type="ECO:0000259" key="7">
    <source>
        <dbReference type="PROSITE" id="PS50222"/>
    </source>
</evidence>
<organism evidence="8 9">
    <name type="scientific">Durusdinium trenchii</name>
    <dbReference type="NCBI Taxonomy" id="1381693"/>
    <lineage>
        <taxon>Eukaryota</taxon>
        <taxon>Sar</taxon>
        <taxon>Alveolata</taxon>
        <taxon>Dinophyceae</taxon>
        <taxon>Suessiales</taxon>
        <taxon>Symbiodiniaceae</taxon>
        <taxon>Durusdinium</taxon>
    </lineage>
</organism>
<dbReference type="Pfam" id="PF07699">
    <property type="entry name" value="Ephrin_rec_like"/>
    <property type="match status" value="1"/>
</dbReference>
<comment type="similarity">
    <text evidence="1">Belongs to the calflagin family.</text>
</comment>
<dbReference type="Gene3D" id="1.25.40.10">
    <property type="entry name" value="Tetratricopeptide repeat domain"/>
    <property type="match status" value="3"/>
</dbReference>
<feature type="transmembrane region" description="Helical" evidence="6">
    <location>
        <begin position="1614"/>
        <end position="1639"/>
    </location>
</feature>
<keyword evidence="6" id="KW-0812">Transmembrane</keyword>
<dbReference type="PANTHER" id="PTHR47939">
    <property type="entry name" value="MEMBRANE-ASSOCIATED SALT-INDUCIBLE PROTEIN-LIKE"/>
    <property type="match status" value="1"/>
</dbReference>
<evidence type="ECO:0000256" key="2">
    <source>
        <dbReference type="ARBA" id="ARBA00022737"/>
    </source>
</evidence>
<dbReference type="PROSITE" id="PS00018">
    <property type="entry name" value="EF_HAND_1"/>
    <property type="match status" value="2"/>
</dbReference>
<dbReference type="SUPFAM" id="SSF47473">
    <property type="entry name" value="EF-hand"/>
    <property type="match status" value="2"/>
</dbReference>